<gene>
    <name evidence="3" type="ORF">D0Y65_019922</name>
    <name evidence="4" type="ORF">D0Y65_019926</name>
</gene>
<feature type="domain" description="Serine-threonine/tyrosine-protein kinase catalytic" evidence="2">
    <location>
        <begin position="193"/>
        <end position="263"/>
    </location>
</feature>
<evidence type="ECO:0000259" key="2">
    <source>
        <dbReference type="Pfam" id="PF07714"/>
    </source>
</evidence>
<dbReference type="EMBL" id="QZWG01000008">
    <property type="protein sequence ID" value="RZB95816.1"/>
    <property type="molecule type" value="Genomic_DNA"/>
</dbReference>
<dbReference type="InterPro" id="IPR011009">
    <property type="entry name" value="Kinase-like_dom_sf"/>
</dbReference>
<dbReference type="Gene3D" id="3.80.10.10">
    <property type="entry name" value="Ribonuclease Inhibitor"/>
    <property type="match status" value="1"/>
</dbReference>
<evidence type="ECO:0000313" key="5">
    <source>
        <dbReference type="Proteomes" id="UP000289340"/>
    </source>
</evidence>
<keyword evidence="1" id="KW-0812">Transmembrane</keyword>
<organism evidence="3 5">
    <name type="scientific">Glycine soja</name>
    <name type="common">Wild soybean</name>
    <dbReference type="NCBI Taxonomy" id="3848"/>
    <lineage>
        <taxon>Eukaryota</taxon>
        <taxon>Viridiplantae</taxon>
        <taxon>Streptophyta</taxon>
        <taxon>Embryophyta</taxon>
        <taxon>Tracheophyta</taxon>
        <taxon>Spermatophyta</taxon>
        <taxon>Magnoliopsida</taxon>
        <taxon>eudicotyledons</taxon>
        <taxon>Gunneridae</taxon>
        <taxon>Pentapetalae</taxon>
        <taxon>rosids</taxon>
        <taxon>fabids</taxon>
        <taxon>Fabales</taxon>
        <taxon>Fabaceae</taxon>
        <taxon>Papilionoideae</taxon>
        <taxon>50 kb inversion clade</taxon>
        <taxon>NPAAA clade</taxon>
        <taxon>indigoferoid/millettioid clade</taxon>
        <taxon>Phaseoleae</taxon>
        <taxon>Glycine</taxon>
        <taxon>Glycine subgen. Soja</taxon>
    </lineage>
</organism>
<comment type="caution">
    <text evidence="3">The sequence shown here is derived from an EMBL/GenBank/DDBJ whole genome shotgun (WGS) entry which is preliminary data.</text>
</comment>
<dbReference type="PANTHER" id="PTHR45631">
    <property type="entry name" value="OS07G0107800 PROTEIN-RELATED"/>
    <property type="match status" value="1"/>
</dbReference>
<evidence type="ECO:0000313" key="4">
    <source>
        <dbReference type="EMBL" id="RZB95816.1"/>
    </source>
</evidence>
<evidence type="ECO:0000313" key="3">
    <source>
        <dbReference type="EMBL" id="RZB95811.1"/>
    </source>
</evidence>
<protein>
    <recommendedName>
        <fullName evidence="2">Serine-threonine/tyrosine-protein kinase catalytic domain-containing protein</fullName>
    </recommendedName>
</protein>
<name>A0A445JBS5_GLYSO</name>
<evidence type="ECO:0000256" key="1">
    <source>
        <dbReference type="SAM" id="Phobius"/>
    </source>
</evidence>
<dbReference type="Pfam" id="PF07714">
    <property type="entry name" value="PK_Tyr_Ser-Thr"/>
    <property type="match status" value="1"/>
</dbReference>
<dbReference type="Gene3D" id="3.30.200.20">
    <property type="entry name" value="Phosphorylase Kinase, domain 1"/>
    <property type="match status" value="1"/>
</dbReference>
<dbReference type="SUPFAM" id="SSF52058">
    <property type="entry name" value="L domain-like"/>
    <property type="match status" value="1"/>
</dbReference>
<keyword evidence="1" id="KW-1133">Transmembrane helix</keyword>
<proteinExistence type="predicted"/>
<accession>A0A445JBS5</accession>
<dbReference type="Proteomes" id="UP000289340">
    <property type="component" value="Chromosome 8"/>
</dbReference>
<sequence length="317" mass="36824">MMDLEEIFGFTIVASYLCNEPKNPNCVESFPKVDLRNRPNIAPLYLSFDFFWKYFPLSIISIDLSNNSMKGDFPIDVLHCTQIQSLDLSINAFSGDIPIQSFSPLINLTFLNRSYNCFSESKLSDSQFSKRFNSSSFLHSGALLDQKRFTVKAVFLLVGFPILVILMVIYLVSKGLIFYQVNFKEVGGILRDGTEVKIEMYWDDIPRDSYRKFVEEFNVLSKLHHKNLFRVLGWCRSRKFRSIITEWTREENVEMWLSGHQDEWPEVDYELNTSSILLSDKMEPLISRFKVGDQNSNRRKICRFGVFLLEMRGAGAV</sequence>
<dbReference type="GO" id="GO:0004672">
    <property type="term" value="F:protein kinase activity"/>
    <property type="evidence" value="ECO:0007669"/>
    <property type="project" value="InterPro"/>
</dbReference>
<feature type="transmembrane region" description="Helical" evidence="1">
    <location>
        <begin position="153"/>
        <end position="172"/>
    </location>
</feature>
<dbReference type="SUPFAM" id="SSF56112">
    <property type="entry name" value="Protein kinase-like (PK-like)"/>
    <property type="match status" value="1"/>
</dbReference>
<dbReference type="InterPro" id="IPR032675">
    <property type="entry name" value="LRR_dom_sf"/>
</dbReference>
<dbReference type="AlphaFoldDB" id="A0A445JBS5"/>
<dbReference type="EMBL" id="QZWG01000008">
    <property type="protein sequence ID" value="RZB95811.1"/>
    <property type="molecule type" value="Genomic_DNA"/>
</dbReference>
<keyword evidence="1" id="KW-0472">Membrane</keyword>
<keyword evidence="5" id="KW-1185">Reference proteome</keyword>
<dbReference type="InterPro" id="IPR001245">
    <property type="entry name" value="Ser-Thr/Tyr_kinase_cat_dom"/>
</dbReference>
<dbReference type="PANTHER" id="PTHR45631:SF202">
    <property type="entry name" value="SENESCENCE-INDUCED RECEPTOR-LIKE SERINE_THREONINE-PROTEIN KINASE"/>
    <property type="match status" value="1"/>
</dbReference>
<reference evidence="3 5" key="1">
    <citation type="submission" date="2018-09" db="EMBL/GenBank/DDBJ databases">
        <title>A high-quality reference genome of wild soybean provides a powerful tool to mine soybean genomes.</title>
        <authorList>
            <person name="Xie M."/>
            <person name="Chung C.Y.L."/>
            <person name="Li M.-W."/>
            <person name="Wong F.-L."/>
            <person name="Chan T.-F."/>
            <person name="Lam H.-M."/>
        </authorList>
    </citation>
    <scope>NUCLEOTIDE SEQUENCE [LARGE SCALE GENOMIC DNA]</scope>
    <source>
        <strain evidence="5">cv. W05</strain>
        <tissue evidence="3">Hypocotyl of etiolated seedlings</tissue>
    </source>
</reference>